<organism evidence="1 2">
    <name type="scientific">Hyaloscypha bicolor E</name>
    <dbReference type="NCBI Taxonomy" id="1095630"/>
    <lineage>
        <taxon>Eukaryota</taxon>
        <taxon>Fungi</taxon>
        <taxon>Dikarya</taxon>
        <taxon>Ascomycota</taxon>
        <taxon>Pezizomycotina</taxon>
        <taxon>Leotiomycetes</taxon>
        <taxon>Helotiales</taxon>
        <taxon>Hyaloscyphaceae</taxon>
        <taxon>Hyaloscypha</taxon>
        <taxon>Hyaloscypha bicolor</taxon>
    </lineage>
</organism>
<dbReference type="RefSeq" id="XP_024741204.1">
    <property type="nucleotide sequence ID" value="XM_024882608.1"/>
</dbReference>
<keyword evidence="2" id="KW-1185">Reference proteome</keyword>
<accession>A0A2J6TMQ8</accession>
<sequence length="202" mass="22889">MQNSRRTSGELNSKDEELWNAWLSSNVRARDTNSLLADGCSREGASTQADFDFRVNTQRLGERQTSPEDEIEMFELNNYEMKLWSLWSTSNTRTNHITFLIIIGFSPEVAIGQANPGFKAHYSGFGDAPQDEIVALERHSCEKMLKSTWKSSKVREKHIKYLLANKFTAGGAIRQADIDFDDHVQVLVKIDISPEAKIGVFE</sequence>
<proteinExistence type="predicted"/>
<evidence type="ECO:0000313" key="2">
    <source>
        <dbReference type="Proteomes" id="UP000235371"/>
    </source>
</evidence>
<dbReference type="AlphaFoldDB" id="A0A2J6TMQ8"/>
<dbReference type="GeneID" id="36590685"/>
<name>A0A2J6TMQ8_9HELO</name>
<gene>
    <name evidence="1" type="ORF">K444DRAFT_626160</name>
</gene>
<protein>
    <submittedName>
        <fullName evidence="1">Uncharacterized protein</fullName>
    </submittedName>
</protein>
<dbReference type="InParanoid" id="A0A2J6TMQ8"/>
<evidence type="ECO:0000313" key="1">
    <source>
        <dbReference type="EMBL" id="PMD64300.1"/>
    </source>
</evidence>
<dbReference type="Proteomes" id="UP000235371">
    <property type="component" value="Unassembled WGS sequence"/>
</dbReference>
<dbReference type="OrthoDB" id="10342522at2759"/>
<reference evidence="1 2" key="1">
    <citation type="submission" date="2016-04" db="EMBL/GenBank/DDBJ databases">
        <title>A degradative enzymes factory behind the ericoid mycorrhizal symbiosis.</title>
        <authorList>
            <consortium name="DOE Joint Genome Institute"/>
            <person name="Martino E."/>
            <person name="Morin E."/>
            <person name="Grelet G."/>
            <person name="Kuo A."/>
            <person name="Kohler A."/>
            <person name="Daghino S."/>
            <person name="Barry K."/>
            <person name="Choi C."/>
            <person name="Cichocki N."/>
            <person name="Clum A."/>
            <person name="Copeland A."/>
            <person name="Hainaut M."/>
            <person name="Haridas S."/>
            <person name="Labutti K."/>
            <person name="Lindquist E."/>
            <person name="Lipzen A."/>
            <person name="Khouja H.-R."/>
            <person name="Murat C."/>
            <person name="Ohm R."/>
            <person name="Olson A."/>
            <person name="Spatafora J."/>
            <person name="Veneault-Fourrey C."/>
            <person name="Henrissat B."/>
            <person name="Grigoriev I."/>
            <person name="Martin F."/>
            <person name="Perotto S."/>
        </authorList>
    </citation>
    <scope>NUCLEOTIDE SEQUENCE [LARGE SCALE GENOMIC DNA]</scope>
    <source>
        <strain evidence="1 2">E</strain>
    </source>
</reference>
<dbReference type="EMBL" id="KZ613769">
    <property type="protein sequence ID" value="PMD64300.1"/>
    <property type="molecule type" value="Genomic_DNA"/>
</dbReference>